<feature type="compositionally biased region" description="Low complexity" evidence="2">
    <location>
        <begin position="456"/>
        <end position="493"/>
    </location>
</feature>
<dbReference type="InterPro" id="IPR039039">
    <property type="entry name" value="RAI1-like_fam"/>
</dbReference>
<dbReference type="GO" id="GO:0110155">
    <property type="term" value="P:NAD-cap decapping"/>
    <property type="evidence" value="ECO:0007669"/>
    <property type="project" value="TreeGrafter"/>
</dbReference>
<feature type="compositionally biased region" description="Polar residues" evidence="2">
    <location>
        <begin position="527"/>
        <end position="550"/>
    </location>
</feature>
<feature type="domain" description="RAI1-like" evidence="3">
    <location>
        <begin position="26"/>
        <end position="363"/>
    </location>
</feature>
<feature type="compositionally biased region" description="Low complexity" evidence="2">
    <location>
        <begin position="551"/>
        <end position="562"/>
    </location>
</feature>
<dbReference type="AlphaFoldDB" id="A0AAV7X8J7"/>
<comment type="similarity">
    <text evidence="1">Belongs to the DXO/Dom3Z family.</text>
</comment>
<reference evidence="4" key="1">
    <citation type="submission" date="2022-12" db="EMBL/GenBank/DDBJ databases">
        <title>Chromosome-level genome assembly of the bean flower thrips Megalurothrips usitatus.</title>
        <authorList>
            <person name="Ma L."/>
            <person name="Liu Q."/>
            <person name="Li H."/>
            <person name="Cai W."/>
        </authorList>
    </citation>
    <scope>NUCLEOTIDE SEQUENCE</scope>
    <source>
        <strain evidence="4">Cailab_2022a</strain>
    </source>
</reference>
<dbReference type="InterPro" id="IPR013961">
    <property type="entry name" value="RAI1"/>
</dbReference>
<evidence type="ECO:0000256" key="2">
    <source>
        <dbReference type="SAM" id="MobiDB-lite"/>
    </source>
</evidence>
<evidence type="ECO:0000259" key="3">
    <source>
        <dbReference type="Pfam" id="PF08652"/>
    </source>
</evidence>
<feature type="region of interest" description="Disordered" evidence="2">
    <location>
        <begin position="409"/>
        <end position="562"/>
    </location>
</feature>
<evidence type="ECO:0000313" key="4">
    <source>
        <dbReference type="EMBL" id="KAJ1521027.1"/>
    </source>
</evidence>
<organism evidence="4 5">
    <name type="scientific">Megalurothrips usitatus</name>
    <name type="common">bean blossom thrips</name>
    <dbReference type="NCBI Taxonomy" id="439358"/>
    <lineage>
        <taxon>Eukaryota</taxon>
        <taxon>Metazoa</taxon>
        <taxon>Ecdysozoa</taxon>
        <taxon>Arthropoda</taxon>
        <taxon>Hexapoda</taxon>
        <taxon>Insecta</taxon>
        <taxon>Pterygota</taxon>
        <taxon>Neoptera</taxon>
        <taxon>Paraneoptera</taxon>
        <taxon>Thysanoptera</taxon>
        <taxon>Terebrantia</taxon>
        <taxon>Thripoidea</taxon>
        <taxon>Thripidae</taxon>
        <taxon>Megalurothrips</taxon>
    </lineage>
</organism>
<dbReference type="PANTHER" id="PTHR12395">
    <property type="entry name" value="DOM-3 RELATED"/>
    <property type="match status" value="1"/>
</dbReference>
<dbReference type="GO" id="GO:0005829">
    <property type="term" value="C:cytosol"/>
    <property type="evidence" value="ECO:0007669"/>
    <property type="project" value="TreeGrafter"/>
</dbReference>
<proteinExistence type="inferred from homology"/>
<evidence type="ECO:0000256" key="1">
    <source>
        <dbReference type="ARBA" id="ARBA00006562"/>
    </source>
</evidence>
<feature type="compositionally biased region" description="Low complexity" evidence="2">
    <location>
        <begin position="411"/>
        <end position="426"/>
    </location>
</feature>
<feature type="compositionally biased region" description="Polar residues" evidence="2">
    <location>
        <begin position="436"/>
        <end position="453"/>
    </location>
</feature>
<evidence type="ECO:0000313" key="5">
    <source>
        <dbReference type="Proteomes" id="UP001075354"/>
    </source>
</evidence>
<accession>A0AAV7X8J7</accession>
<dbReference type="Pfam" id="PF08652">
    <property type="entry name" value="RAI1"/>
    <property type="match status" value="1"/>
</dbReference>
<keyword evidence="5" id="KW-1185">Reference proteome</keyword>
<dbReference type="GO" id="GO:0005634">
    <property type="term" value="C:nucleus"/>
    <property type="evidence" value="ECO:0007669"/>
    <property type="project" value="TreeGrafter"/>
</dbReference>
<name>A0AAV7X8J7_9NEOP</name>
<gene>
    <name evidence="4" type="ORF">ONE63_002739</name>
</gene>
<comment type="caution">
    <text evidence="4">The sequence shown here is derived from an EMBL/GenBank/DDBJ whole genome shotgun (WGS) entry which is preliminary data.</text>
</comment>
<sequence length="810" mass="90128">MNNASSNKTRMRVWVKPTANFPPFAQPMVVSYFSLDQDRKFTADNSQLRYMYLPRAAEGLGWDLSHGLEKVQRADHSKSVEKIDNLLRGLLSSGLSINQEVASFMCLRGLLTKVMTTPYEQNQGWEILVSKFRGVLFMCAQETPEQRRERMSRDDAQKRFCSWGFKFEQYMTTDQPGCPPDIEMPVKEGEEFCCLFRTKLNDRRLLYGAEMDAVTSDVPLEDCLEDLMLAEFIELKTSRKIDCVRQERNFKRFKLLNWWAQNFLVNVGNIICGFRDDRGIIKNLAFYKVDEIPKLAKDFWIPAVCMTFLDQFLTFVQRTVWECPHSNDPYTVWRFRWEPGVHYVTGDVVNGRSQLSFLPEWFVSSVVARENHPLESCIRIHSSKRGQADGEDQRCYTAKVFNMTKDIAVQRARSARPPSPRSIMRALKGSQPCPNPSDNSSVQSNGGTSTAGDGTNGSAATSTNGSANASSSTSTVPMESTPPGSSKSSGVPEKSSHHQTGRHRRRARDEHFSHPNNSHRNAPRNDCSFQSHRQHQTNSRSLQSSVTSQRSESVPEPVIEPSISSSLPILEMSQEQFNIASSDPNTFSPDDLPPTGLSHSEEVVYSSAYASIEGDSFLVPQSSEELSPASSVDQFASSSFLTPSPSGDSYSQHAMLSSPLPSASMMSECYSPHAFSVDELPQATYLVTSDGDYLQQQSQAYMQSPVPVEQMSDRSYLSSSVGVDYNTQPSFMSLSQPDDLHSSELFLNEACNELSSSSLLSPVAITQAYLGSSAEISSEDIQTAEGSLTSLSSAAYLPPPSSGSHLTLQM</sequence>
<dbReference type="EMBL" id="JAPTSV010000013">
    <property type="protein sequence ID" value="KAJ1521027.1"/>
    <property type="molecule type" value="Genomic_DNA"/>
</dbReference>
<feature type="compositionally biased region" description="Basic residues" evidence="2">
    <location>
        <begin position="497"/>
        <end position="506"/>
    </location>
</feature>
<protein>
    <recommendedName>
        <fullName evidence="3">RAI1-like domain-containing protein</fullName>
    </recommendedName>
</protein>
<dbReference type="GO" id="GO:0000956">
    <property type="term" value="P:nuclear-transcribed mRNA catabolic process"/>
    <property type="evidence" value="ECO:0007669"/>
    <property type="project" value="TreeGrafter"/>
</dbReference>
<dbReference type="GO" id="GO:0034353">
    <property type="term" value="F:mRNA 5'-diphosphatase activity"/>
    <property type="evidence" value="ECO:0007669"/>
    <property type="project" value="TreeGrafter"/>
</dbReference>
<dbReference type="PANTHER" id="PTHR12395:SF9">
    <property type="entry name" value="DECAPPING AND EXORIBONUCLEASE PROTEIN"/>
    <property type="match status" value="1"/>
</dbReference>
<dbReference type="Proteomes" id="UP001075354">
    <property type="component" value="Chromosome 13"/>
</dbReference>